<keyword evidence="3" id="KW-1185">Reference proteome</keyword>
<reference evidence="2 3" key="1">
    <citation type="journal article" date="2013" name="Curr. Biol.">
        <title>Shared signatures of parasitism and phylogenomics unite Cryptomycota and microsporidia.</title>
        <authorList>
            <person name="James T.Y."/>
            <person name="Pelin A."/>
            <person name="Bonen L."/>
            <person name="Ahrendt S."/>
            <person name="Sain D."/>
            <person name="Corradi N."/>
            <person name="Stajich J.E."/>
        </authorList>
    </citation>
    <scope>NUCLEOTIDE SEQUENCE [LARGE SCALE GENOMIC DNA]</scope>
    <source>
        <strain evidence="2 3">CSF55</strain>
    </source>
</reference>
<feature type="transmembrane region" description="Helical" evidence="1">
    <location>
        <begin position="354"/>
        <end position="373"/>
    </location>
</feature>
<keyword evidence="1" id="KW-1133">Transmembrane helix</keyword>
<proteinExistence type="predicted"/>
<evidence type="ECO:0000256" key="1">
    <source>
        <dbReference type="SAM" id="Phobius"/>
    </source>
</evidence>
<feature type="transmembrane region" description="Helical" evidence="1">
    <location>
        <begin position="251"/>
        <end position="273"/>
    </location>
</feature>
<dbReference type="AlphaFoldDB" id="A0A075APV4"/>
<feature type="transmembrane region" description="Helical" evidence="1">
    <location>
        <begin position="104"/>
        <end position="128"/>
    </location>
</feature>
<keyword evidence="1" id="KW-0812">Transmembrane</keyword>
<evidence type="ECO:0000313" key="2">
    <source>
        <dbReference type="EMBL" id="EPZ30770.1"/>
    </source>
</evidence>
<gene>
    <name evidence="2" type="ORF">O9G_004884</name>
</gene>
<accession>A0A075APV4</accession>
<organism evidence="2 3">
    <name type="scientific">Rozella allomycis (strain CSF55)</name>
    <dbReference type="NCBI Taxonomy" id="988480"/>
    <lineage>
        <taxon>Eukaryota</taxon>
        <taxon>Fungi</taxon>
        <taxon>Fungi incertae sedis</taxon>
        <taxon>Cryptomycota</taxon>
        <taxon>Cryptomycota incertae sedis</taxon>
        <taxon>Rozella</taxon>
    </lineage>
</organism>
<protein>
    <submittedName>
        <fullName evidence="2">Uncharacterized protein</fullName>
    </submittedName>
</protein>
<feature type="transmembrane region" description="Helical" evidence="1">
    <location>
        <begin position="148"/>
        <end position="170"/>
    </location>
</feature>
<evidence type="ECO:0000313" key="3">
    <source>
        <dbReference type="Proteomes" id="UP000030755"/>
    </source>
</evidence>
<name>A0A075APV4_ROZAC</name>
<sequence length="433" mass="50008">MEIRTTRTPDHQRINFRDKFVQKRLVGVIDKLERKDTVNTTKKIKSALGELATSSLTPRTGSVREKSPKLERELNNKENNDANAFACERKEQEKVPLGKWSSFIYAYSALFLIYAVLFYPFEIISNYFTFGETVASIWYPNCGVNLIFFLYFGPLFIIPFMCAILINLLIFFPINWSLGTMFLHCILKASCYLIESLILNRVIQTNITPRTRKELFLMLLTFLICHIAAGFSFFTMFLIDFRLNLITPSSIFGWVLGDVGGILNVLPLFYFVIFPDFIEVDPEQRLQHWIDFKNLLRSKQFWLQRVQEVVMIVVVFYLALGILPQEFNTEKASDRLYVTSSAVMYYVFQYGRKGAAFSLALYNIGLMLLISVLKLKVDIANVQMFINATGFSCLQLIIERDVAFRKAVVFSLENHELVLKLLEKGEQFGNVVI</sequence>
<keyword evidence="1" id="KW-0472">Membrane</keyword>
<feature type="transmembrane region" description="Helical" evidence="1">
    <location>
        <begin position="302"/>
        <end position="323"/>
    </location>
</feature>
<dbReference type="HOGENOM" id="CLU_633344_0_0_1"/>
<feature type="transmembrane region" description="Helical" evidence="1">
    <location>
        <begin position="215"/>
        <end position="239"/>
    </location>
</feature>
<dbReference type="EMBL" id="KE561394">
    <property type="protein sequence ID" value="EPZ30770.1"/>
    <property type="molecule type" value="Genomic_DNA"/>
</dbReference>
<dbReference type="Proteomes" id="UP000030755">
    <property type="component" value="Unassembled WGS sequence"/>
</dbReference>